<keyword evidence="1 3" id="KW-0238">DNA-binding</keyword>
<dbReference type="Proteomes" id="UP000070134">
    <property type="component" value="Chromosome"/>
</dbReference>
<dbReference type="InterPro" id="IPR013762">
    <property type="entry name" value="Integrase-like_cat_sf"/>
</dbReference>
<evidence type="ECO:0000256" key="1">
    <source>
        <dbReference type="ARBA" id="ARBA00023125"/>
    </source>
</evidence>
<evidence type="ECO:0000259" key="5">
    <source>
        <dbReference type="PROSITE" id="PS51898"/>
    </source>
</evidence>
<dbReference type="Gene3D" id="1.10.150.130">
    <property type="match status" value="1"/>
</dbReference>
<dbReference type="PROSITE" id="PS51900">
    <property type="entry name" value="CB"/>
    <property type="match status" value="1"/>
</dbReference>
<dbReference type="RefSeq" id="WP_066496004.1">
    <property type="nucleotide sequence ID" value="NZ_BJMO01000043.1"/>
</dbReference>
<dbReference type="GO" id="GO:0006310">
    <property type="term" value="P:DNA recombination"/>
    <property type="evidence" value="ECO:0007669"/>
    <property type="project" value="UniProtKB-KW"/>
</dbReference>
<keyword evidence="2" id="KW-0233">DNA recombination</keyword>
<dbReference type="InterPro" id="IPR044068">
    <property type="entry name" value="CB"/>
</dbReference>
<reference evidence="7 8" key="1">
    <citation type="submission" date="2016-02" db="EMBL/GenBank/DDBJ databases">
        <title>Complete genome of Sinomonas atrocyanea KCTC 3377.</title>
        <authorList>
            <person name="Kim K.M."/>
        </authorList>
    </citation>
    <scope>NUCLEOTIDE SEQUENCE [LARGE SCALE GENOMIC DNA]</scope>
    <source>
        <strain evidence="7 8">KCTC 3377</strain>
    </source>
</reference>
<keyword evidence="8" id="KW-1185">Reference proteome</keyword>
<evidence type="ECO:0008006" key="9">
    <source>
        <dbReference type="Google" id="ProtNLM"/>
    </source>
</evidence>
<proteinExistence type="predicted"/>
<evidence type="ECO:0000259" key="6">
    <source>
        <dbReference type="PROSITE" id="PS51900"/>
    </source>
</evidence>
<name>A0A126ZWW2_9MICC</name>
<dbReference type="GO" id="GO:0015074">
    <property type="term" value="P:DNA integration"/>
    <property type="evidence" value="ECO:0007669"/>
    <property type="project" value="InterPro"/>
</dbReference>
<dbReference type="Gene3D" id="1.10.443.10">
    <property type="entry name" value="Intergrase catalytic core"/>
    <property type="match status" value="1"/>
</dbReference>
<sequence>MAGQRRGKKTGSISKASDGWKGYVTVDGQRKYFWAKTRREADLKRRHLVEHPEDVRNERAAQQEAVEPHPPTRNVAVFGSSTVGAIVSGWIDHKLKVERGRHKPKTSRGYSDHLRIHVNHPEYGIGDLDADEVTAEGLEDFFTALREEALLGASARRGIHSLLNSAFNFALERRMVRANPVPRYLRPAPHDGEIVEIDPAQVEQLLLHFAFDSTYEARWLLALFVGLRPGEALAIQVEDIDWNKGLLRVYQQLQQDSGSGGLILVPVKSRTSKRTLVLPDFVLEALKARRAALIEQQRAAGEAWNPWRGTGEQAPQFLFVQDNGQPIRPRLDYAIWKRLLEVAGVVREGVRDGVPVLEAVPVSRYACRHHAATWLLGIGNDVALVSRYLGHSDVGFTMRTYVSSRLSNASVAVRMEQAFPTYSDSEIVQVATSPAPAAAPPPIPPPISARSATPPGRRGRGSR</sequence>
<feature type="region of interest" description="Disordered" evidence="4">
    <location>
        <begin position="433"/>
        <end position="463"/>
    </location>
</feature>
<dbReference type="PANTHER" id="PTHR30349">
    <property type="entry name" value="PHAGE INTEGRASE-RELATED"/>
    <property type="match status" value="1"/>
</dbReference>
<dbReference type="STRING" id="37927.SA2016_0994"/>
<feature type="domain" description="Tyr recombinase" evidence="5">
    <location>
        <begin position="192"/>
        <end position="416"/>
    </location>
</feature>
<dbReference type="OrthoDB" id="1822491at2"/>
<dbReference type="AlphaFoldDB" id="A0A126ZWW2"/>
<dbReference type="KEGG" id="satk:SA2016_0994"/>
<dbReference type="InterPro" id="IPR050090">
    <property type="entry name" value="Tyrosine_recombinase_XerCD"/>
</dbReference>
<dbReference type="CDD" id="cd01189">
    <property type="entry name" value="INT_ICEBs1_C_like"/>
    <property type="match status" value="1"/>
</dbReference>
<evidence type="ECO:0000313" key="8">
    <source>
        <dbReference type="Proteomes" id="UP000070134"/>
    </source>
</evidence>
<dbReference type="EMBL" id="CP014518">
    <property type="protein sequence ID" value="AMM31679.1"/>
    <property type="molecule type" value="Genomic_DNA"/>
</dbReference>
<dbReference type="InterPro" id="IPR010998">
    <property type="entry name" value="Integrase_recombinase_N"/>
</dbReference>
<dbReference type="PROSITE" id="PS51898">
    <property type="entry name" value="TYR_RECOMBINASE"/>
    <property type="match status" value="1"/>
</dbReference>
<protein>
    <recommendedName>
        <fullName evidence="9">Integrase</fullName>
    </recommendedName>
</protein>
<feature type="domain" description="Core-binding (CB)" evidence="6">
    <location>
        <begin position="81"/>
        <end position="171"/>
    </location>
</feature>
<dbReference type="InterPro" id="IPR011010">
    <property type="entry name" value="DNA_brk_join_enz"/>
</dbReference>
<organism evidence="7 8">
    <name type="scientific">Sinomonas atrocyanea</name>
    <dbReference type="NCBI Taxonomy" id="37927"/>
    <lineage>
        <taxon>Bacteria</taxon>
        <taxon>Bacillati</taxon>
        <taxon>Actinomycetota</taxon>
        <taxon>Actinomycetes</taxon>
        <taxon>Micrococcales</taxon>
        <taxon>Micrococcaceae</taxon>
        <taxon>Sinomonas</taxon>
    </lineage>
</organism>
<accession>A0A126ZWW2</accession>
<dbReference type="Pfam" id="PF00589">
    <property type="entry name" value="Phage_integrase"/>
    <property type="match status" value="1"/>
</dbReference>
<evidence type="ECO:0000256" key="2">
    <source>
        <dbReference type="ARBA" id="ARBA00023172"/>
    </source>
</evidence>
<dbReference type="SUPFAM" id="SSF56349">
    <property type="entry name" value="DNA breaking-rejoining enzymes"/>
    <property type="match status" value="1"/>
</dbReference>
<evidence type="ECO:0000313" key="7">
    <source>
        <dbReference type="EMBL" id="AMM31679.1"/>
    </source>
</evidence>
<evidence type="ECO:0000256" key="3">
    <source>
        <dbReference type="PROSITE-ProRule" id="PRU01248"/>
    </source>
</evidence>
<feature type="compositionally biased region" description="Pro residues" evidence="4">
    <location>
        <begin position="437"/>
        <end position="447"/>
    </location>
</feature>
<gene>
    <name evidence="7" type="ORF">SA2016_0994</name>
</gene>
<evidence type="ECO:0000256" key="4">
    <source>
        <dbReference type="SAM" id="MobiDB-lite"/>
    </source>
</evidence>
<dbReference type="GO" id="GO:0003677">
    <property type="term" value="F:DNA binding"/>
    <property type="evidence" value="ECO:0007669"/>
    <property type="project" value="UniProtKB-UniRule"/>
</dbReference>
<dbReference type="InterPro" id="IPR002104">
    <property type="entry name" value="Integrase_catalytic"/>
</dbReference>